<evidence type="ECO:0000313" key="7">
    <source>
        <dbReference type="Proteomes" id="UP000290567"/>
    </source>
</evidence>
<dbReference type="PROSITE" id="PS00439">
    <property type="entry name" value="ACYLTRANSF_C_1"/>
    <property type="match status" value="1"/>
</dbReference>
<dbReference type="Pfam" id="PF00755">
    <property type="entry name" value="Carn_acyltransf"/>
    <property type="match status" value="1"/>
</dbReference>
<keyword evidence="2 6" id="KW-0808">Transferase</keyword>
<dbReference type="InterPro" id="IPR000542">
    <property type="entry name" value="Carn_acyl_trans"/>
</dbReference>
<dbReference type="GO" id="GO:0016746">
    <property type="term" value="F:acyltransferase activity"/>
    <property type="evidence" value="ECO:0007669"/>
    <property type="project" value="UniProtKB-KW"/>
</dbReference>
<sequence length="590" mass="67099">MLQILKIYKEELLPHIPKLPLPDLADTLKALLDWAEPVTDPQELAAFKAQTESFEKSQGQVLQERLKAHQAQTAGSWLADFWQEMYLESRGCLQSESNFALVIQPSYYDQISSKAEKAARLIYCLSAIYFELVQGHYPLEKNRDDRQVDMSFYLNFFKSCRIPGSHIDRFYRGEMTAENSSVLVIHQGNYYQVKVTDEVGQPYSLEQLVKTLQTILQQKDQATLAEKRLAHFTGLPREASATLYQQLRATKTNQAALRSIEDALFAVNFSAGPDDTVEERIFDLLLNPHDQFITKTLQATITQQGWIGINIEHTAVDGVPAMNLLTRVFKRFQQEPLQTGRLSKVDLAERLEWQLTKDDEAALAACETVVAAENNSYTIQHKVVNCLGKKQIKQSKTSPDAFFHIALTMAQFRTFHCLKSVYEPVAMRGFYQGRTECARAVSKEKKQFIEFLTEYECAAATKEQVLEAFQLAAKAHGERIRQCQQGLGVERHLFGLQKMLEPTECPDAFFSTDCLKAVTSNFISTTGIPYELLESFSFGPVDKDGYGLYYGLLEEKIMLTLSSKKEQAEKGRELLEQTEMALKELYELLT</sequence>
<evidence type="ECO:0000259" key="5">
    <source>
        <dbReference type="Pfam" id="PF00755"/>
    </source>
</evidence>
<comment type="similarity">
    <text evidence="1">Belongs to the carnitine/choline acetyltransferase family.</text>
</comment>
<dbReference type="SUPFAM" id="SSF52777">
    <property type="entry name" value="CoA-dependent acyltransferases"/>
    <property type="match status" value="2"/>
</dbReference>
<keyword evidence="7" id="KW-1185">Reference proteome</keyword>
<dbReference type="InterPro" id="IPR023213">
    <property type="entry name" value="CAT-like_dom_sf"/>
</dbReference>
<dbReference type="PANTHER" id="PTHR22589">
    <property type="entry name" value="CARNITINE O-ACYLTRANSFERASE"/>
    <property type="match status" value="1"/>
</dbReference>
<dbReference type="InterPro" id="IPR042231">
    <property type="entry name" value="Cho/carn_acyl_trans_2"/>
</dbReference>
<dbReference type="Gene3D" id="3.30.559.70">
    <property type="entry name" value="Choline/Carnitine o-acyltransferase, domain 2"/>
    <property type="match status" value="1"/>
</dbReference>
<dbReference type="AlphaFoldDB" id="A0A4P5PI44"/>
<evidence type="ECO:0000256" key="1">
    <source>
        <dbReference type="ARBA" id="ARBA00005232"/>
    </source>
</evidence>
<dbReference type="InterPro" id="IPR039551">
    <property type="entry name" value="Cho/carn_acyl_trans"/>
</dbReference>
<proteinExistence type="inferred from homology"/>
<comment type="caution">
    <text evidence="6">The sequence shown here is derived from an EMBL/GenBank/DDBJ whole genome shotgun (WGS) entry which is preliminary data.</text>
</comment>
<evidence type="ECO:0000256" key="3">
    <source>
        <dbReference type="ARBA" id="ARBA00023315"/>
    </source>
</evidence>
<dbReference type="EMBL" id="BJCC01000008">
    <property type="protein sequence ID" value="GCF93053.1"/>
    <property type="molecule type" value="Genomic_DNA"/>
</dbReference>
<keyword evidence="3" id="KW-0012">Acyltransferase</keyword>
<accession>A0A4P5PI44</accession>
<reference evidence="7" key="1">
    <citation type="submission" date="2019-02" db="EMBL/GenBank/DDBJ databases">
        <title>Draft genome sequence of Enterococcus sp. Gos25-1.</title>
        <authorList>
            <person name="Tanaka N."/>
            <person name="Shiwa Y."/>
            <person name="Fujita N."/>
        </authorList>
    </citation>
    <scope>NUCLEOTIDE SEQUENCE [LARGE SCALE GENOMIC DNA]</scope>
    <source>
        <strain evidence="7">Gos25-1</strain>
    </source>
</reference>
<evidence type="ECO:0000256" key="2">
    <source>
        <dbReference type="ARBA" id="ARBA00022679"/>
    </source>
</evidence>
<evidence type="ECO:0000313" key="6">
    <source>
        <dbReference type="EMBL" id="GCF93053.1"/>
    </source>
</evidence>
<dbReference type="Gene3D" id="3.30.559.10">
    <property type="entry name" value="Chloramphenicol acetyltransferase-like domain"/>
    <property type="match status" value="1"/>
</dbReference>
<organism evidence="6 7">
    <name type="scientific">Enterococcus florum</name>
    <dbReference type="NCBI Taxonomy" id="2480627"/>
    <lineage>
        <taxon>Bacteria</taxon>
        <taxon>Bacillati</taxon>
        <taxon>Bacillota</taxon>
        <taxon>Bacilli</taxon>
        <taxon>Lactobacillales</taxon>
        <taxon>Enterococcaceae</taxon>
        <taxon>Enterococcus</taxon>
    </lineage>
</organism>
<feature type="active site" description="Proton acceptor" evidence="4">
    <location>
        <position position="313"/>
    </location>
</feature>
<feature type="domain" description="Choline/carnitine acyltransferase" evidence="5">
    <location>
        <begin position="19"/>
        <end position="573"/>
    </location>
</feature>
<evidence type="ECO:0000256" key="4">
    <source>
        <dbReference type="PIRSR" id="PIRSR600542-1"/>
    </source>
</evidence>
<dbReference type="Proteomes" id="UP000290567">
    <property type="component" value="Unassembled WGS sequence"/>
</dbReference>
<gene>
    <name evidence="6" type="ORF">NRIC_09440</name>
</gene>
<protein>
    <submittedName>
        <fullName evidence="6">Carnitine O-acetyltransferase</fullName>
    </submittedName>
</protein>
<name>A0A4P5PI44_9ENTE</name>